<comment type="caution">
    <text evidence="2">The sequence shown here is derived from an EMBL/GenBank/DDBJ whole genome shotgun (WGS) entry which is preliminary data.</text>
</comment>
<organism evidence="2 3">
    <name type="scientific">Candidatus Schekmanbacteria bacterium RBG_13_48_7</name>
    <dbReference type="NCBI Taxonomy" id="1817878"/>
    <lineage>
        <taxon>Bacteria</taxon>
        <taxon>Candidatus Schekmaniibacteriota</taxon>
    </lineage>
</organism>
<keyword evidence="1" id="KW-1133">Transmembrane helix</keyword>
<accession>A0A1F7RN46</accession>
<keyword evidence="1" id="KW-0812">Transmembrane</keyword>
<evidence type="ECO:0000313" key="3">
    <source>
        <dbReference type="Proteomes" id="UP000179266"/>
    </source>
</evidence>
<feature type="transmembrane region" description="Helical" evidence="1">
    <location>
        <begin position="128"/>
        <end position="147"/>
    </location>
</feature>
<gene>
    <name evidence="2" type="ORF">A2161_04645</name>
</gene>
<reference evidence="2 3" key="1">
    <citation type="journal article" date="2016" name="Nat. Commun.">
        <title>Thousands of microbial genomes shed light on interconnected biogeochemical processes in an aquifer system.</title>
        <authorList>
            <person name="Anantharaman K."/>
            <person name="Brown C.T."/>
            <person name="Hug L.A."/>
            <person name="Sharon I."/>
            <person name="Castelle C.J."/>
            <person name="Probst A.J."/>
            <person name="Thomas B.C."/>
            <person name="Singh A."/>
            <person name="Wilkins M.J."/>
            <person name="Karaoz U."/>
            <person name="Brodie E.L."/>
            <person name="Williams K.H."/>
            <person name="Hubbard S.S."/>
            <person name="Banfield J.F."/>
        </authorList>
    </citation>
    <scope>NUCLEOTIDE SEQUENCE [LARGE SCALE GENOMIC DNA]</scope>
</reference>
<sequence length="267" mass="30695">MKILKPRKNRFWIQFKMKSNTKKLSFITSIGYLSFAIVFFLVPIILISPDSRSDYFWIKILWAEFLLLLMWMTIGGFLFTVVVEKYPRIAGVLPSLSIVIGIYSLLSISVMILSSFLPDTNFYWKFHLIFQLIISAIAISITCFLSITPITAGTGSMSIDNSISPPDYLAIQLRNLIRMVKAGKDSDSIKKVIKTMNVLTEKLQFSLPSGIVVRHEYQDFSSSLIDFIKEYEQTPLESFNEEELDKINRTLTLFSNQVEMIKLKLKK</sequence>
<feature type="transmembrane region" description="Helical" evidence="1">
    <location>
        <begin position="60"/>
        <end position="83"/>
    </location>
</feature>
<dbReference type="AlphaFoldDB" id="A0A1F7RN46"/>
<feature type="transmembrane region" description="Helical" evidence="1">
    <location>
        <begin position="95"/>
        <end position="116"/>
    </location>
</feature>
<dbReference type="EMBL" id="MGDD01000296">
    <property type="protein sequence ID" value="OGL42979.1"/>
    <property type="molecule type" value="Genomic_DNA"/>
</dbReference>
<name>A0A1F7RN46_9BACT</name>
<evidence type="ECO:0000256" key="1">
    <source>
        <dbReference type="SAM" id="Phobius"/>
    </source>
</evidence>
<dbReference type="Proteomes" id="UP000179266">
    <property type="component" value="Unassembled WGS sequence"/>
</dbReference>
<proteinExistence type="predicted"/>
<evidence type="ECO:0000313" key="2">
    <source>
        <dbReference type="EMBL" id="OGL42979.1"/>
    </source>
</evidence>
<feature type="transmembrane region" description="Helical" evidence="1">
    <location>
        <begin position="24"/>
        <end position="48"/>
    </location>
</feature>
<protein>
    <submittedName>
        <fullName evidence="2">Uncharacterized protein</fullName>
    </submittedName>
</protein>
<keyword evidence="1" id="KW-0472">Membrane</keyword>